<evidence type="ECO:0000313" key="2">
    <source>
        <dbReference type="EMBL" id="MBB3995930.1"/>
    </source>
</evidence>
<gene>
    <name evidence="2" type="ORF">GGR95_003596</name>
</gene>
<keyword evidence="2" id="KW-0808">Transferase</keyword>
<proteinExistence type="predicted"/>
<evidence type="ECO:0000313" key="3">
    <source>
        <dbReference type="Proteomes" id="UP000530268"/>
    </source>
</evidence>
<dbReference type="RefSeq" id="WP_246423439.1">
    <property type="nucleotide sequence ID" value="NZ_JACIEI010000022.1"/>
</dbReference>
<dbReference type="InterPro" id="IPR002654">
    <property type="entry name" value="Glyco_trans_25"/>
</dbReference>
<feature type="domain" description="Glycosyl transferase family 25" evidence="1">
    <location>
        <begin position="5"/>
        <end position="148"/>
    </location>
</feature>
<evidence type="ECO:0000259" key="1">
    <source>
        <dbReference type="Pfam" id="PF01755"/>
    </source>
</evidence>
<comment type="caution">
    <text evidence="2">The sequence shown here is derived from an EMBL/GenBank/DDBJ whole genome shotgun (WGS) entry which is preliminary data.</text>
</comment>
<dbReference type="EMBL" id="JACIEI010000022">
    <property type="protein sequence ID" value="MBB3995930.1"/>
    <property type="molecule type" value="Genomic_DNA"/>
</dbReference>
<name>A0A7W6H1U8_9RHOB</name>
<keyword evidence="3" id="KW-1185">Reference proteome</keyword>
<organism evidence="2 3">
    <name type="scientific">Sulfitobacter undariae</name>
    <dbReference type="NCBI Taxonomy" id="1563671"/>
    <lineage>
        <taxon>Bacteria</taxon>
        <taxon>Pseudomonadati</taxon>
        <taxon>Pseudomonadota</taxon>
        <taxon>Alphaproteobacteria</taxon>
        <taxon>Rhodobacterales</taxon>
        <taxon>Roseobacteraceae</taxon>
        <taxon>Sulfitobacter</taxon>
    </lineage>
</organism>
<dbReference type="CDD" id="cd06532">
    <property type="entry name" value="Glyco_transf_25"/>
    <property type="match status" value="1"/>
</dbReference>
<accession>A0A7W6H1U8</accession>
<dbReference type="AlphaFoldDB" id="A0A7W6H1U8"/>
<sequence>MTAFGLSFQRLEAITPDTVKDTRGPQYWDSWERPLKETEKACFLSHVAAWEVVAAGDAPVLILEDDVVLSTAIPSVLVACRMLEDVDHLTLEVRKRKKIVSKRRRDLTQTHRILRLYQDRSGAAAYVLWPSGAKKLLRRAQKQAALADAMICKAYELNSYQVEPACAVQLDQAAAYALSIGTRTHSQIDAGAAAHQAKTAGFKLRRIMAQLRMGFRALSHVAVAERREIALSPEDFTTPKRGGPD</sequence>
<protein>
    <submittedName>
        <fullName evidence="2">Glycosyl transferase family 25</fullName>
    </submittedName>
</protein>
<dbReference type="Proteomes" id="UP000530268">
    <property type="component" value="Unassembled WGS sequence"/>
</dbReference>
<dbReference type="GO" id="GO:0016740">
    <property type="term" value="F:transferase activity"/>
    <property type="evidence" value="ECO:0007669"/>
    <property type="project" value="UniProtKB-KW"/>
</dbReference>
<reference evidence="2 3" key="1">
    <citation type="submission" date="2020-08" db="EMBL/GenBank/DDBJ databases">
        <title>Genomic Encyclopedia of Type Strains, Phase IV (KMG-IV): sequencing the most valuable type-strain genomes for metagenomic binning, comparative biology and taxonomic classification.</title>
        <authorList>
            <person name="Goeker M."/>
        </authorList>
    </citation>
    <scope>NUCLEOTIDE SEQUENCE [LARGE SCALE GENOMIC DNA]</scope>
    <source>
        <strain evidence="2 3">DSM 102234</strain>
    </source>
</reference>
<dbReference type="Pfam" id="PF01755">
    <property type="entry name" value="Glyco_transf_25"/>
    <property type="match status" value="1"/>
</dbReference>